<proteinExistence type="predicted"/>
<organism evidence="1 2">
    <name type="scientific">Portunus trituberculatus</name>
    <name type="common">Swimming crab</name>
    <name type="synonym">Neptunus trituberculatus</name>
    <dbReference type="NCBI Taxonomy" id="210409"/>
    <lineage>
        <taxon>Eukaryota</taxon>
        <taxon>Metazoa</taxon>
        <taxon>Ecdysozoa</taxon>
        <taxon>Arthropoda</taxon>
        <taxon>Crustacea</taxon>
        <taxon>Multicrustacea</taxon>
        <taxon>Malacostraca</taxon>
        <taxon>Eumalacostraca</taxon>
        <taxon>Eucarida</taxon>
        <taxon>Decapoda</taxon>
        <taxon>Pleocyemata</taxon>
        <taxon>Brachyura</taxon>
        <taxon>Eubrachyura</taxon>
        <taxon>Portunoidea</taxon>
        <taxon>Portunidae</taxon>
        <taxon>Portuninae</taxon>
        <taxon>Portunus</taxon>
    </lineage>
</organism>
<sequence length="68" mass="8068">MRERKKGDEEKRRIITIITSHNIRIKKEGGRGRGGEDEEKRIIIITSHNIRILKREGEGEEEKMKKKE</sequence>
<name>A0A5B7ILF7_PORTR</name>
<accession>A0A5B7ILF7</accession>
<evidence type="ECO:0000313" key="2">
    <source>
        <dbReference type="Proteomes" id="UP000324222"/>
    </source>
</evidence>
<dbReference type="Proteomes" id="UP000324222">
    <property type="component" value="Unassembled WGS sequence"/>
</dbReference>
<keyword evidence="2" id="KW-1185">Reference proteome</keyword>
<gene>
    <name evidence="1" type="ORF">E2C01_080161</name>
</gene>
<dbReference type="EMBL" id="VSRR010068318">
    <property type="protein sequence ID" value="MPC85390.1"/>
    <property type="molecule type" value="Genomic_DNA"/>
</dbReference>
<protein>
    <submittedName>
        <fullName evidence="1">Uncharacterized protein</fullName>
    </submittedName>
</protein>
<evidence type="ECO:0000313" key="1">
    <source>
        <dbReference type="EMBL" id="MPC85390.1"/>
    </source>
</evidence>
<reference evidence="1 2" key="1">
    <citation type="submission" date="2019-05" db="EMBL/GenBank/DDBJ databases">
        <title>Another draft genome of Portunus trituberculatus and its Hox gene families provides insights of decapod evolution.</title>
        <authorList>
            <person name="Jeong J.-H."/>
            <person name="Song I."/>
            <person name="Kim S."/>
            <person name="Choi T."/>
            <person name="Kim D."/>
            <person name="Ryu S."/>
            <person name="Kim W."/>
        </authorList>
    </citation>
    <scope>NUCLEOTIDE SEQUENCE [LARGE SCALE GENOMIC DNA]</scope>
    <source>
        <tissue evidence="1">Muscle</tissue>
    </source>
</reference>
<dbReference type="AlphaFoldDB" id="A0A5B7ILF7"/>
<comment type="caution">
    <text evidence="1">The sequence shown here is derived from an EMBL/GenBank/DDBJ whole genome shotgun (WGS) entry which is preliminary data.</text>
</comment>